<dbReference type="Gene3D" id="1.10.510.10">
    <property type="entry name" value="Transferase(Phosphotransferase) domain 1"/>
    <property type="match status" value="1"/>
</dbReference>
<dbReference type="FunFam" id="3.30.200.20:FF:000035">
    <property type="entry name" value="Serine/threonine protein kinase Stk1"/>
    <property type="match status" value="1"/>
</dbReference>
<dbReference type="AlphaFoldDB" id="A0A6P2BWI7"/>
<reference evidence="12 13" key="1">
    <citation type="submission" date="2018-11" db="EMBL/GenBank/DDBJ databases">
        <title>Trebonia kvetii gen.nov., sp.nov., a novel acidophilic actinobacterium, and proposal of the new actinobacterial family Treboniaceae fam. nov.</title>
        <authorList>
            <person name="Rapoport D."/>
            <person name="Sagova-Mareckova M."/>
            <person name="Sedlacek I."/>
            <person name="Provaznik J."/>
            <person name="Kralova S."/>
            <person name="Pavlinic D."/>
            <person name="Benes V."/>
            <person name="Kopecky J."/>
        </authorList>
    </citation>
    <scope>NUCLEOTIDE SEQUENCE [LARGE SCALE GENOMIC DNA]</scope>
    <source>
        <strain evidence="12 13">15Tr583</strain>
    </source>
</reference>
<feature type="region of interest" description="Disordered" evidence="10">
    <location>
        <begin position="331"/>
        <end position="364"/>
    </location>
</feature>
<evidence type="ECO:0000256" key="10">
    <source>
        <dbReference type="SAM" id="MobiDB-lite"/>
    </source>
</evidence>
<protein>
    <recommendedName>
        <fullName evidence="1">non-specific serine/threonine protein kinase</fullName>
        <ecNumber evidence="1">2.7.11.1</ecNumber>
    </recommendedName>
</protein>
<dbReference type="InterPro" id="IPR000719">
    <property type="entry name" value="Prot_kinase_dom"/>
</dbReference>
<evidence type="ECO:0000256" key="8">
    <source>
        <dbReference type="ARBA" id="ARBA00048679"/>
    </source>
</evidence>
<feature type="compositionally biased region" description="Low complexity" evidence="10">
    <location>
        <begin position="337"/>
        <end position="355"/>
    </location>
</feature>
<feature type="binding site" evidence="9">
    <location>
        <position position="42"/>
    </location>
    <ligand>
        <name>ATP</name>
        <dbReference type="ChEBI" id="CHEBI:30616"/>
    </ligand>
</feature>
<organism evidence="12 13">
    <name type="scientific">Trebonia kvetii</name>
    <dbReference type="NCBI Taxonomy" id="2480626"/>
    <lineage>
        <taxon>Bacteria</taxon>
        <taxon>Bacillati</taxon>
        <taxon>Actinomycetota</taxon>
        <taxon>Actinomycetes</taxon>
        <taxon>Streptosporangiales</taxon>
        <taxon>Treboniaceae</taxon>
        <taxon>Trebonia</taxon>
    </lineage>
</organism>
<keyword evidence="5 12" id="KW-0418">Kinase</keyword>
<evidence type="ECO:0000256" key="9">
    <source>
        <dbReference type="PROSITE-ProRule" id="PRU10141"/>
    </source>
</evidence>
<dbReference type="SUPFAM" id="SSF56112">
    <property type="entry name" value="Protein kinase-like (PK-like)"/>
    <property type="match status" value="1"/>
</dbReference>
<dbReference type="Proteomes" id="UP000460272">
    <property type="component" value="Unassembled WGS sequence"/>
</dbReference>
<comment type="caution">
    <text evidence="12">The sequence shown here is derived from an EMBL/GenBank/DDBJ whole genome shotgun (WGS) entry which is preliminary data.</text>
</comment>
<proteinExistence type="predicted"/>
<evidence type="ECO:0000313" key="12">
    <source>
        <dbReference type="EMBL" id="TVZ03280.1"/>
    </source>
</evidence>
<sequence>MAVAGTTVLGGRYKLLAVLGTGGMATVWRARDEMLSRDVAVKVLNPQHAADAEFLDRFEGEARHAAAVSHPRLVTVFDCGVESGTPFIVMELVAGRTLRQVLDEAGMLPPGRAVAIAAAVCEGLEAAHAAGLVHRDITPANIVLNGGEVKVLDFGIARADGTRAATAAGTVLGTVAYLSPEQASGRPADPRSDLYSLGCVLFEMLTGRPPFTADSAVGLAYRQVHDDPGLPSAWRPGLPASLDQVIARLLAKDPSSRPPTAAAARAGLLSVFSPADGVQNGGTAVLPVTPGTVPGTPRRGWRPRPSEAALGAALAASLIALMVVLLTGGQGGGHPVTASGSPPASLAARPAATGTGSSPAQPETTLSPVAAAAATLVGDLKEGVTDGQVAPQAGQNLFNQLQQLLFQSPGQNPQQVQQQYSQLVQVFTQDKSKGQVTGQAATSLSSAISALGAALGTL</sequence>
<evidence type="ECO:0000256" key="4">
    <source>
        <dbReference type="ARBA" id="ARBA00022741"/>
    </source>
</evidence>
<evidence type="ECO:0000259" key="11">
    <source>
        <dbReference type="PROSITE" id="PS50011"/>
    </source>
</evidence>
<keyword evidence="3" id="KW-0808">Transferase</keyword>
<evidence type="ECO:0000256" key="6">
    <source>
        <dbReference type="ARBA" id="ARBA00022840"/>
    </source>
</evidence>
<dbReference type="FunFam" id="1.10.510.10:FF:000021">
    <property type="entry name" value="Serine/threonine protein kinase"/>
    <property type="match status" value="1"/>
</dbReference>
<dbReference type="GO" id="GO:0005524">
    <property type="term" value="F:ATP binding"/>
    <property type="evidence" value="ECO:0007669"/>
    <property type="project" value="UniProtKB-UniRule"/>
</dbReference>
<dbReference type="PANTHER" id="PTHR43289">
    <property type="entry name" value="MITOGEN-ACTIVATED PROTEIN KINASE KINASE KINASE 20-RELATED"/>
    <property type="match status" value="1"/>
</dbReference>
<accession>A0A6P2BWI7</accession>
<name>A0A6P2BWI7_9ACTN</name>
<feature type="region of interest" description="Disordered" evidence="10">
    <location>
        <begin position="282"/>
        <end position="304"/>
    </location>
</feature>
<dbReference type="PROSITE" id="PS00109">
    <property type="entry name" value="PROTEIN_KINASE_TYR"/>
    <property type="match status" value="1"/>
</dbReference>
<dbReference type="InterPro" id="IPR011009">
    <property type="entry name" value="Kinase-like_dom_sf"/>
</dbReference>
<keyword evidence="6 9" id="KW-0067">ATP-binding</keyword>
<dbReference type="EMBL" id="RPFW01000004">
    <property type="protein sequence ID" value="TVZ03280.1"/>
    <property type="molecule type" value="Genomic_DNA"/>
</dbReference>
<evidence type="ECO:0000256" key="7">
    <source>
        <dbReference type="ARBA" id="ARBA00047899"/>
    </source>
</evidence>
<gene>
    <name evidence="12" type="ORF">EAS64_22945</name>
</gene>
<dbReference type="InterPro" id="IPR008266">
    <property type="entry name" value="Tyr_kinase_AS"/>
</dbReference>
<dbReference type="OrthoDB" id="9762169at2"/>
<dbReference type="PROSITE" id="PS00107">
    <property type="entry name" value="PROTEIN_KINASE_ATP"/>
    <property type="match status" value="1"/>
</dbReference>
<keyword evidence="13" id="KW-1185">Reference proteome</keyword>
<evidence type="ECO:0000313" key="13">
    <source>
        <dbReference type="Proteomes" id="UP000460272"/>
    </source>
</evidence>
<comment type="catalytic activity">
    <reaction evidence="8">
        <text>L-seryl-[protein] + ATP = O-phospho-L-seryl-[protein] + ADP + H(+)</text>
        <dbReference type="Rhea" id="RHEA:17989"/>
        <dbReference type="Rhea" id="RHEA-COMP:9863"/>
        <dbReference type="Rhea" id="RHEA-COMP:11604"/>
        <dbReference type="ChEBI" id="CHEBI:15378"/>
        <dbReference type="ChEBI" id="CHEBI:29999"/>
        <dbReference type="ChEBI" id="CHEBI:30616"/>
        <dbReference type="ChEBI" id="CHEBI:83421"/>
        <dbReference type="ChEBI" id="CHEBI:456216"/>
        <dbReference type="EC" id="2.7.11.1"/>
    </reaction>
</comment>
<feature type="compositionally biased region" description="Low complexity" evidence="10">
    <location>
        <begin position="282"/>
        <end position="298"/>
    </location>
</feature>
<evidence type="ECO:0000256" key="2">
    <source>
        <dbReference type="ARBA" id="ARBA00022527"/>
    </source>
</evidence>
<dbReference type="GO" id="GO:0045717">
    <property type="term" value="P:negative regulation of fatty acid biosynthetic process"/>
    <property type="evidence" value="ECO:0007669"/>
    <property type="project" value="UniProtKB-ARBA"/>
</dbReference>
<dbReference type="CDD" id="cd14014">
    <property type="entry name" value="STKc_PknB_like"/>
    <property type="match status" value="1"/>
</dbReference>
<dbReference type="PROSITE" id="PS50011">
    <property type="entry name" value="PROTEIN_KINASE_DOM"/>
    <property type="match status" value="1"/>
</dbReference>
<dbReference type="InterPro" id="IPR017441">
    <property type="entry name" value="Protein_kinase_ATP_BS"/>
</dbReference>
<evidence type="ECO:0000256" key="3">
    <source>
        <dbReference type="ARBA" id="ARBA00022679"/>
    </source>
</evidence>
<dbReference type="PANTHER" id="PTHR43289:SF6">
    <property type="entry name" value="SERINE_THREONINE-PROTEIN KINASE NEKL-3"/>
    <property type="match status" value="1"/>
</dbReference>
<keyword evidence="4 9" id="KW-0547">Nucleotide-binding</keyword>
<dbReference type="EC" id="2.7.11.1" evidence="1"/>
<keyword evidence="2 12" id="KW-0723">Serine/threonine-protein kinase</keyword>
<dbReference type="Pfam" id="PF00069">
    <property type="entry name" value="Pkinase"/>
    <property type="match status" value="1"/>
</dbReference>
<dbReference type="Gene3D" id="3.30.200.20">
    <property type="entry name" value="Phosphorylase Kinase, domain 1"/>
    <property type="match status" value="1"/>
</dbReference>
<evidence type="ECO:0000256" key="5">
    <source>
        <dbReference type="ARBA" id="ARBA00022777"/>
    </source>
</evidence>
<evidence type="ECO:0000256" key="1">
    <source>
        <dbReference type="ARBA" id="ARBA00012513"/>
    </source>
</evidence>
<dbReference type="GO" id="GO:0004674">
    <property type="term" value="F:protein serine/threonine kinase activity"/>
    <property type="evidence" value="ECO:0007669"/>
    <property type="project" value="UniProtKB-KW"/>
</dbReference>
<feature type="domain" description="Protein kinase" evidence="11">
    <location>
        <begin position="13"/>
        <end position="269"/>
    </location>
</feature>
<comment type="catalytic activity">
    <reaction evidence="7">
        <text>L-threonyl-[protein] + ATP = O-phospho-L-threonyl-[protein] + ADP + H(+)</text>
        <dbReference type="Rhea" id="RHEA:46608"/>
        <dbReference type="Rhea" id="RHEA-COMP:11060"/>
        <dbReference type="Rhea" id="RHEA-COMP:11605"/>
        <dbReference type="ChEBI" id="CHEBI:15378"/>
        <dbReference type="ChEBI" id="CHEBI:30013"/>
        <dbReference type="ChEBI" id="CHEBI:30616"/>
        <dbReference type="ChEBI" id="CHEBI:61977"/>
        <dbReference type="ChEBI" id="CHEBI:456216"/>
        <dbReference type="EC" id="2.7.11.1"/>
    </reaction>
</comment>